<comment type="caution">
    <text evidence="3">The sequence shown here is derived from an EMBL/GenBank/DDBJ whole genome shotgun (WGS) entry which is preliminary data.</text>
</comment>
<keyword evidence="4" id="KW-1185">Reference proteome</keyword>
<accession>A0A934WP02</accession>
<dbReference type="AlphaFoldDB" id="A0A934WP02"/>
<gene>
    <name evidence="3" type="ORF">JJB11_25430</name>
</gene>
<organism evidence="3 4">
    <name type="scientific">Ramlibacter ginsenosidimutans</name>
    <dbReference type="NCBI Taxonomy" id="502333"/>
    <lineage>
        <taxon>Bacteria</taxon>
        <taxon>Pseudomonadati</taxon>
        <taxon>Pseudomonadota</taxon>
        <taxon>Betaproteobacteria</taxon>
        <taxon>Burkholderiales</taxon>
        <taxon>Comamonadaceae</taxon>
        <taxon>Ramlibacter</taxon>
    </lineage>
</organism>
<keyword evidence="2" id="KW-0732">Signal</keyword>
<evidence type="ECO:0000256" key="1">
    <source>
        <dbReference type="SAM" id="MobiDB-lite"/>
    </source>
</evidence>
<feature type="region of interest" description="Disordered" evidence="1">
    <location>
        <begin position="101"/>
        <end position="122"/>
    </location>
</feature>
<reference evidence="3" key="2">
    <citation type="submission" date="2021-01" db="EMBL/GenBank/DDBJ databases">
        <authorList>
            <person name="Kang M."/>
        </authorList>
    </citation>
    <scope>NUCLEOTIDE SEQUENCE</scope>
    <source>
        <strain evidence="3">KACC 17527</strain>
    </source>
</reference>
<proteinExistence type="predicted"/>
<evidence type="ECO:0000313" key="4">
    <source>
        <dbReference type="Proteomes" id="UP000630528"/>
    </source>
</evidence>
<reference evidence="3" key="1">
    <citation type="journal article" date="2012" name="J. Microbiol. Biotechnol.">
        <title>Ramlibacter ginsenosidimutans sp. nov., with ginsenoside-converting activity.</title>
        <authorList>
            <person name="Wang L."/>
            <person name="An D.S."/>
            <person name="Kim S.G."/>
            <person name="Jin F.X."/>
            <person name="Kim S.C."/>
            <person name="Lee S.T."/>
            <person name="Im W.T."/>
        </authorList>
    </citation>
    <scope>NUCLEOTIDE SEQUENCE</scope>
    <source>
        <strain evidence="3">KACC 17527</strain>
    </source>
</reference>
<feature type="chain" id="PRO_5037322617" evidence="2">
    <location>
        <begin position="29"/>
        <end position="122"/>
    </location>
</feature>
<dbReference type="Proteomes" id="UP000630528">
    <property type="component" value="Unassembled WGS sequence"/>
</dbReference>
<evidence type="ECO:0000256" key="2">
    <source>
        <dbReference type="SAM" id="SignalP"/>
    </source>
</evidence>
<dbReference type="EMBL" id="JAEPWM010000021">
    <property type="protein sequence ID" value="MBK6009454.1"/>
    <property type="molecule type" value="Genomic_DNA"/>
</dbReference>
<sequence length="122" mass="14008">MSLIRQPRLIAAAAVAFGLLGVASAAQARTDVHVFLGVPGMVAPAPVYGSDPQYVQTAPVYVQPRSVYVQPQPVYVRTAPAWGYGDGYGYGRRDEWRREQWREHERHERHERYEHDHDHDRR</sequence>
<dbReference type="RefSeq" id="WP_201178068.1">
    <property type="nucleotide sequence ID" value="NZ_JAEPWM010000021.1"/>
</dbReference>
<feature type="signal peptide" evidence="2">
    <location>
        <begin position="1"/>
        <end position="28"/>
    </location>
</feature>
<evidence type="ECO:0000313" key="3">
    <source>
        <dbReference type="EMBL" id="MBK6009454.1"/>
    </source>
</evidence>
<name>A0A934WP02_9BURK</name>
<protein>
    <submittedName>
        <fullName evidence="3">Uncharacterized protein</fullName>
    </submittedName>
</protein>